<name>A0A7W8MUL0_9BACT</name>
<dbReference type="Proteomes" id="UP000568106">
    <property type="component" value="Unassembled WGS sequence"/>
</dbReference>
<organism evidence="1 2">
    <name type="scientific">Tunturiibacter empetritectus</name>
    <dbReference type="NCBI Taxonomy" id="3069691"/>
    <lineage>
        <taxon>Bacteria</taxon>
        <taxon>Pseudomonadati</taxon>
        <taxon>Acidobacteriota</taxon>
        <taxon>Terriglobia</taxon>
        <taxon>Terriglobales</taxon>
        <taxon>Acidobacteriaceae</taxon>
        <taxon>Tunturiibacter</taxon>
    </lineage>
</organism>
<protein>
    <recommendedName>
        <fullName evidence="3">Glycoside hydrolase family 38 N-terminal domain-containing protein</fullName>
    </recommendedName>
</protein>
<reference evidence="1" key="1">
    <citation type="submission" date="2020-08" db="EMBL/GenBank/DDBJ databases">
        <title>Genomic Encyclopedia of Type Strains, Phase IV (KMG-V): Genome sequencing to study the core and pangenomes of soil and plant-associated prokaryotes.</title>
        <authorList>
            <person name="Whitman W."/>
        </authorList>
    </citation>
    <scope>NUCLEOTIDE SEQUENCE [LARGE SCALE GENOMIC DNA]</scope>
    <source>
        <strain evidence="1">M8UP27</strain>
    </source>
</reference>
<sequence length="171" mass="19079">MEKPSFAVPIRGITKKGARLLQPIQLTIGHTGTDAMLVVRADHEEVDRRVLSTGTHTFSVYVDPVETATQVRLDYEIAGKSDSADVRVEPVRKVEIFILPHSHHDLGFTDLQSNIEAKQMTNISKGIALARATANYPQGARFIWNLEVLWGADLFLRTKTESEREELISAV</sequence>
<evidence type="ECO:0008006" key="3">
    <source>
        <dbReference type="Google" id="ProtNLM"/>
    </source>
</evidence>
<evidence type="ECO:0000313" key="1">
    <source>
        <dbReference type="EMBL" id="MBB5319409.1"/>
    </source>
</evidence>
<dbReference type="EMBL" id="JACHDY010000008">
    <property type="protein sequence ID" value="MBB5319409.1"/>
    <property type="molecule type" value="Genomic_DNA"/>
</dbReference>
<keyword evidence="2" id="KW-1185">Reference proteome</keyword>
<dbReference type="AlphaFoldDB" id="A0A7W8MUL0"/>
<comment type="caution">
    <text evidence="1">The sequence shown here is derived from an EMBL/GenBank/DDBJ whole genome shotgun (WGS) entry which is preliminary data.</text>
</comment>
<gene>
    <name evidence="1" type="ORF">HDF09_004117</name>
</gene>
<proteinExistence type="predicted"/>
<accession>A0A7W8MUL0</accession>
<evidence type="ECO:0000313" key="2">
    <source>
        <dbReference type="Proteomes" id="UP000568106"/>
    </source>
</evidence>